<sequence length="110" mass="12223">MAAVLAEESAGGAESEAAAVPPMAGLEMVQQGAEARVYRGLFLGRPTVAKHRFPKRYRHPLLEERLSRRRTAQEARSLLRCRRAGGRASRLDSTMTVLKVWMKLDTSTQT</sequence>
<feature type="compositionally biased region" description="Low complexity" evidence="8">
    <location>
        <begin position="1"/>
        <end position="20"/>
    </location>
</feature>
<evidence type="ECO:0000313" key="10">
    <source>
        <dbReference type="Proteomes" id="UP000472272"/>
    </source>
</evidence>
<proteinExistence type="predicted"/>
<reference evidence="9" key="3">
    <citation type="submission" date="2025-09" db="UniProtKB">
        <authorList>
            <consortium name="Ensembl"/>
        </authorList>
    </citation>
    <scope>IDENTIFICATION</scope>
</reference>
<evidence type="ECO:0000256" key="8">
    <source>
        <dbReference type="SAM" id="MobiDB-lite"/>
    </source>
</evidence>
<evidence type="ECO:0000313" key="9">
    <source>
        <dbReference type="Ensembl" id="ENSPMRP00000028151.1"/>
    </source>
</evidence>
<dbReference type="Proteomes" id="UP000472272">
    <property type="component" value="Chromosome 2"/>
</dbReference>
<keyword evidence="5" id="KW-0067">ATP-binding</keyword>
<keyword evidence="2" id="KW-0808">Transferase</keyword>
<keyword evidence="3" id="KW-0547">Nucleotide-binding</keyword>
<protein>
    <recommendedName>
        <fullName evidence="1">non-specific serine/threonine protein kinase</fullName>
        <ecNumber evidence="1">2.7.11.1</ecNumber>
    </recommendedName>
</protein>
<dbReference type="Ensembl" id="ENSPMRT00000029866.1">
    <property type="protein sequence ID" value="ENSPMRP00000028151.1"/>
    <property type="gene ID" value="ENSPMRG00000018175.1"/>
</dbReference>
<reference evidence="9" key="2">
    <citation type="submission" date="2025-08" db="UniProtKB">
        <authorList>
            <consortium name="Ensembl"/>
        </authorList>
    </citation>
    <scope>IDENTIFICATION</scope>
</reference>
<dbReference type="GO" id="GO:0005829">
    <property type="term" value="C:cytosol"/>
    <property type="evidence" value="ECO:0007669"/>
    <property type="project" value="TreeGrafter"/>
</dbReference>
<comment type="catalytic activity">
    <reaction evidence="6">
        <text>L-threonyl-[protein] + ATP = O-phospho-L-threonyl-[protein] + ADP + H(+)</text>
        <dbReference type="Rhea" id="RHEA:46608"/>
        <dbReference type="Rhea" id="RHEA-COMP:11060"/>
        <dbReference type="Rhea" id="RHEA-COMP:11605"/>
        <dbReference type="ChEBI" id="CHEBI:15378"/>
        <dbReference type="ChEBI" id="CHEBI:30013"/>
        <dbReference type="ChEBI" id="CHEBI:30616"/>
        <dbReference type="ChEBI" id="CHEBI:61977"/>
        <dbReference type="ChEBI" id="CHEBI:456216"/>
        <dbReference type="EC" id="2.7.11.1"/>
    </reaction>
</comment>
<organism evidence="9 10">
    <name type="scientific">Podarcis muralis</name>
    <name type="common">Wall lizard</name>
    <name type="synonym">Lacerta muralis</name>
    <dbReference type="NCBI Taxonomy" id="64176"/>
    <lineage>
        <taxon>Eukaryota</taxon>
        <taxon>Metazoa</taxon>
        <taxon>Chordata</taxon>
        <taxon>Craniata</taxon>
        <taxon>Vertebrata</taxon>
        <taxon>Euteleostomi</taxon>
        <taxon>Lepidosauria</taxon>
        <taxon>Squamata</taxon>
        <taxon>Bifurcata</taxon>
        <taxon>Unidentata</taxon>
        <taxon>Episquamata</taxon>
        <taxon>Laterata</taxon>
        <taxon>Lacertibaenia</taxon>
        <taxon>Lacertidae</taxon>
        <taxon>Podarcis</taxon>
    </lineage>
</organism>
<keyword evidence="4" id="KW-0418">Kinase</keyword>
<dbReference type="GO" id="GO:0070525">
    <property type="term" value="P:tRNA threonylcarbamoyladenosine metabolic process"/>
    <property type="evidence" value="ECO:0007669"/>
    <property type="project" value="TreeGrafter"/>
</dbReference>
<evidence type="ECO:0000256" key="4">
    <source>
        <dbReference type="ARBA" id="ARBA00022777"/>
    </source>
</evidence>
<keyword evidence="10" id="KW-1185">Reference proteome</keyword>
<dbReference type="AlphaFoldDB" id="A0A670JUL1"/>
<dbReference type="GO" id="GO:0005634">
    <property type="term" value="C:nucleus"/>
    <property type="evidence" value="ECO:0007669"/>
    <property type="project" value="TreeGrafter"/>
</dbReference>
<dbReference type="PANTHER" id="PTHR12209">
    <property type="entry name" value="NON-SPECIFIC SERINE/THREONINE PROTEIN KINASE"/>
    <property type="match status" value="1"/>
</dbReference>
<reference evidence="9 10" key="1">
    <citation type="journal article" date="2019" name="Proc. Natl. Acad. Sci. U.S.A.">
        <title>Regulatory changes in pterin and carotenoid genes underlie balanced color polymorphisms in the wall lizard.</title>
        <authorList>
            <person name="Andrade P."/>
            <person name="Pinho C."/>
            <person name="Perez I de Lanuza G."/>
            <person name="Afonso S."/>
            <person name="Brejcha J."/>
            <person name="Rubin C.J."/>
            <person name="Wallerman O."/>
            <person name="Pereira P."/>
            <person name="Sabatino S.J."/>
            <person name="Bellati A."/>
            <person name="Pellitteri-Rosa D."/>
            <person name="Bosakova Z."/>
            <person name="Bunikis I."/>
            <person name="Carretero M.A."/>
            <person name="Feiner N."/>
            <person name="Marsik P."/>
            <person name="Pauperio F."/>
            <person name="Salvi D."/>
            <person name="Soler L."/>
            <person name="While G.M."/>
            <person name="Uller T."/>
            <person name="Font E."/>
            <person name="Andersson L."/>
            <person name="Carneiro M."/>
        </authorList>
    </citation>
    <scope>NUCLEOTIDE SEQUENCE</scope>
</reference>
<evidence type="ECO:0000256" key="7">
    <source>
        <dbReference type="ARBA" id="ARBA00048679"/>
    </source>
</evidence>
<dbReference type="EC" id="2.7.11.1" evidence="1"/>
<evidence type="ECO:0000256" key="5">
    <source>
        <dbReference type="ARBA" id="ARBA00022840"/>
    </source>
</evidence>
<accession>A0A670JUL1</accession>
<dbReference type="PANTHER" id="PTHR12209:SF0">
    <property type="entry name" value="EKC_KEOPS COMPLEX SUBUNIT TP53RK"/>
    <property type="match status" value="1"/>
</dbReference>
<evidence type="ECO:0000256" key="6">
    <source>
        <dbReference type="ARBA" id="ARBA00047899"/>
    </source>
</evidence>
<dbReference type="GO" id="GO:0005524">
    <property type="term" value="F:ATP binding"/>
    <property type="evidence" value="ECO:0007669"/>
    <property type="project" value="UniProtKB-KW"/>
</dbReference>
<dbReference type="GO" id="GO:0000408">
    <property type="term" value="C:EKC/KEOPS complex"/>
    <property type="evidence" value="ECO:0007669"/>
    <property type="project" value="TreeGrafter"/>
</dbReference>
<comment type="catalytic activity">
    <reaction evidence="7">
        <text>L-seryl-[protein] + ATP = O-phospho-L-seryl-[protein] + ADP + H(+)</text>
        <dbReference type="Rhea" id="RHEA:17989"/>
        <dbReference type="Rhea" id="RHEA-COMP:9863"/>
        <dbReference type="Rhea" id="RHEA-COMP:11604"/>
        <dbReference type="ChEBI" id="CHEBI:15378"/>
        <dbReference type="ChEBI" id="CHEBI:29999"/>
        <dbReference type="ChEBI" id="CHEBI:30616"/>
        <dbReference type="ChEBI" id="CHEBI:83421"/>
        <dbReference type="ChEBI" id="CHEBI:456216"/>
        <dbReference type="EC" id="2.7.11.1"/>
    </reaction>
</comment>
<dbReference type="Gene3D" id="3.30.200.20">
    <property type="entry name" value="Phosphorylase Kinase, domain 1"/>
    <property type="match status" value="1"/>
</dbReference>
<evidence type="ECO:0000256" key="1">
    <source>
        <dbReference type="ARBA" id="ARBA00012513"/>
    </source>
</evidence>
<dbReference type="GO" id="GO:0004674">
    <property type="term" value="F:protein serine/threonine kinase activity"/>
    <property type="evidence" value="ECO:0007669"/>
    <property type="project" value="UniProtKB-EC"/>
</dbReference>
<evidence type="ECO:0000256" key="2">
    <source>
        <dbReference type="ARBA" id="ARBA00022679"/>
    </source>
</evidence>
<name>A0A670JUL1_PODMU</name>
<feature type="region of interest" description="Disordered" evidence="8">
    <location>
        <begin position="1"/>
        <end position="22"/>
    </location>
</feature>
<evidence type="ECO:0000256" key="3">
    <source>
        <dbReference type="ARBA" id="ARBA00022741"/>
    </source>
</evidence>
<dbReference type="GeneTree" id="ENSGT00390000012914"/>